<dbReference type="Gene3D" id="1.10.486.10">
    <property type="entry name" value="PCRA, domain 4"/>
    <property type="match status" value="1"/>
</dbReference>
<dbReference type="GO" id="GO:0000725">
    <property type="term" value="P:recombinational repair"/>
    <property type="evidence" value="ECO:0007669"/>
    <property type="project" value="TreeGrafter"/>
</dbReference>
<sequence length="963" mass="111368">MPDLTEDDFWTDSQRNVINHKEGPIQVIACAGSGKTQTIAARVAQMVHDGVDRDSIVAFTFTENAAEELQVRIRDMMDKANPENPILGDMFVGTVHGFCLDEVLHEFDPDTLSYDVLSDNQLSAFLSRVYPYIGLHEIGDDSDPPYGKTGRIQRFMKDIDAMRRELVEEEVRASNDPVAQDFIEVYDSFLEEMHDTHFYDFQGIIYQAIHILEENPEILEKVRNQFEYLIIDEYQDINFAQERLIELLAGEKKNICVVGDDDQSIFKWRGARTENFLEFGNRYDGEVRRLEQNFRSTSGIVDIAQDSIERNDQRLDKEMFSNTEPDIGDIYQNYFETDSSESEFIADKIQHHVHTSFEDPASGEERPLNYGDFAILFRRKRDMEIVQEELDDREIPYTVRGQESIFARPETEIIRLAIGFIARGHDDDIEVIDLEESGSSRFDETVTMSVSEEDLRQTIQQSEYLRDREDEIVSTLWEKRDWFSNPSSRRIHPQDELHDILAAMGMGDVESDISSDDEVFPEPLMYELGQVSKLFQDFEAVYEIIFPEQIHDLVQFLDYAAQNSNPRIEDPTLVNAVNLMTIHSAKGTEYPAVFMPGLSTYKFSTSSTGATRDTWLPDDVFDPDIYEEDTEDYRRLFYVGLTRAKKFLFLTGARENRGYEISQNPNQFFEEVESEEYSHVMDEVRSDPTPRRPSDSEAEMEDIVYPTSFTDLRYFQKCPYDYKMRHIYDFAPTIDSAFGYGFAVHDILREVHQRFADDEQGLLPSPGEIKQMVQNPDRFYLRHARGEVDQLLRDEAQRVLVDYVTEYSEDIPLTYKAEEPFEYLISGSGTNGEALISGEIDLLERRDPETGEIEEVNVLDFKTEQEPDSPHDPKLVASEFQVRLYAAATQSEFDLSTVDGYIHYLSDGERRTVDLSDSKLEQVERNVEQNVDNIMDREFFATPDKEKCGTCDFNDICPHAETE</sequence>
<keyword evidence="8 15" id="KW-0067">ATP-binding</keyword>
<evidence type="ECO:0000313" key="19">
    <source>
        <dbReference type="EMBL" id="SNZ12111.1"/>
    </source>
</evidence>
<dbReference type="PANTHER" id="PTHR11070">
    <property type="entry name" value="UVRD / RECB / PCRA DNA HELICASE FAMILY MEMBER"/>
    <property type="match status" value="1"/>
</dbReference>
<feature type="region of interest" description="Disordered" evidence="16">
    <location>
        <begin position="679"/>
        <end position="698"/>
    </location>
</feature>
<dbReference type="GO" id="GO:0005524">
    <property type="term" value="F:ATP binding"/>
    <property type="evidence" value="ECO:0007669"/>
    <property type="project" value="UniProtKB-UniRule"/>
</dbReference>
<keyword evidence="4" id="KW-0227">DNA damage</keyword>
<evidence type="ECO:0000256" key="10">
    <source>
        <dbReference type="ARBA" id="ARBA00023204"/>
    </source>
</evidence>
<evidence type="ECO:0000256" key="6">
    <source>
        <dbReference type="ARBA" id="ARBA00022806"/>
    </source>
</evidence>
<dbReference type="Proteomes" id="UP000219453">
    <property type="component" value="Unassembled WGS sequence"/>
</dbReference>
<evidence type="ECO:0000256" key="7">
    <source>
        <dbReference type="ARBA" id="ARBA00022839"/>
    </source>
</evidence>
<dbReference type="AlphaFoldDB" id="A0A285NWU6"/>
<feature type="compositionally biased region" description="Basic and acidic residues" evidence="16">
    <location>
        <begin position="679"/>
        <end position="695"/>
    </location>
</feature>
<dbReference type="Pfam" id="PF13361">
    <property type="entry name" value="UvrD_C"/>
    <property type="match status" value="2"/>
</dbReference>
<dbReference type="InterPro" id="IPR038726">
    <property type="entry name" value="PDDEXK_AddAB-type"/>
</dbReference>
<dbReference type="Pfam" id="PF00580">
    <property type="entry name" value="UvrD-helicase"/>
    <property type="match status" value="1"/>
</dbReference>
<dbReference type="Gene3D" id="3.40.50.300">
    <property type="entry name" value="P-loop containing nucleotide triphosphate hydrolases"/>
    <property type="match status" value="2"/>
</dbReference>
<accession>A0A285NWU6</accession>
<dbReference type="CDD" id="cd17932">
    <property type="entry name" value="DEXQc_UvrD"/>
    <property type="match status" value="1"/>
</dbReference>
<dbReference type="OrthoDB" id="203178at2157"/>
<gene>
    <name evidence="19" type="ORF">SAMN06269185_1501</name>
</gene>
<dbReference type="InterPro" id="IPR014017">
    <property type="entry name" value="DNA_helicase_UvrD-like_C"/>
</dbReference>
<evidence type="ECO:0000256" key="13">
    <source>
        <dbReference type="ARBA" id="ARBA00034808"/>
    </source>
</evidence>
<keyword evidence="10" id="KW-0234">DNA repair</keyword>
<evidence type="ECO:0000256" key="3">
    <source>
        <dbReference type="ARBA" id="ARBA00022741"/>
    </source>
</evidence>
<evidence type="ECO:0000256" key="5">
    <source>
        <dbReference type="ARBA" id="ARBA00022801"/>
    </source>
</evidence>
<dbReference type="InterPro" id="IPR013986">
    <property type="entry name" value="DExx_box_DNA_helicase_dom_sf"/>
</dbReference>
<evidence type="ECO:0000256" key="11">
    <source>
        <dbReference type="ARBA" id="ARBA00023235"/>
    </source>
</evidence>
<dbReference type="Gene3D" id="3.90.320.10">
    <property type="match status" value="1"/>
</dbReference>
<dbReference type="GO" id="GO:0003677">
    <property type="term" value="F:DNA binding"/>
    <property type="evidence" value="ECO:0007669"/>
    <property type="project" value="UniProtKB-KW"/>
</dbReference>
<feature type="domain" description="UvrD-like helicase ATP-binding" evidence="17">
    <location>
        <begin position="8"/>
        <end position="297"/>
    </location>
</feature>
<keyword evidence="20" id="KW-1185">Reference proteome</keyword>
<keyword evidence="11" id="KW-0413">Isomerase</keyword>
<evidence type="ECO:0000313" key="20">
    <source>
        <dbReference type="Proteomes" id="UP000219453"/>
    </source>
</evidence>
<feature type="binding site" evidence="15">
    <location>
        <begin position="29"/>
        <end position="36"/>
    </location>
    <ligand>
        <name>ATP</name>
        <dbReference type="ChEBI" id="CHEBI:30616"/>
    </ligand>
</feature>
<evidence type="ECO:0000259" key="18">
    <source>
        <dbReference type="PROSITE" id="PS51217"/>
    </source>
</evidence>
<comment type="similarity">
    <text evidence="1">Belongs to the helicase family. UvrD subfamily.</text>
</comment>
<comment type="catalytic activity">
    <reaction evidence="14">
        <text>ATP + H2O = ADP + phosphate + H(+)</text>
        <dbReference type="Rhea" id="RHEA:13065"/>
        <dbReference type="ChEBI" id="CHEBI:15377"/>
        <dbReference type="ChEBI" id="CHEBI:15378"/>
        <dbReference type="ChEBI" id="CHEBI:30616"/>
        <dbReference type="ChEBI" id="CHEBI:43474"/>
        <dbReference type="ChEBI" id="CHEBI:456216"/>
        <dbReference type="EC" id="5.6.2.4"/>
    </reaction>
</comment>
<organism evidence="19 20">
    <name type="scientific">Natronoarchaeum philippinense</name>
    <dbReference type="NCBI Taxonomy" id="558529"/>
    <lineage>
        <taxon>Archaea</taxon>
        <taxon>Methanobacteriati</taxon>
        <taxon>Methanobacteriota</taxon>
        <taxon>Stenosarchaea group</taxon>
        <taxon>Halobacteria</taxon>
        <taxon>Halobacteriales</taxon>
        <taxon>Natronoarchaeaceae</taxon>
    </lineage>
</organism>
<dbReference type="Gene3D" id="1.10.10.160">
    <property type="match status" value="1"/>
</dbReference>
<dbReference type="EC" id="5.6.2.4" evidence="13"/>
<dbReference type="InterPro" id="IPR011604">
    <property type="entry name" value="PDDEXK-like_dom_sf"/>
</dbReference>
<dbReference type="GO" id="GO:0004527">
    <property type="term" value="F:exonuclease activity"/>
    <property type="evidence" value="ECO:0007669"/>
    <property type="project" value="UniProtKB-KW"/>
</dbReference>
<dbReference type="PROSITE" id="PS51198">
    <property type="entry name" value="UVRD_HELICASE_ATP_BIND"/>
    <property type="match status" value="1"/>
</dbReference>
<dbReference type="Pfam" id="PF12705">
    <property type="entry name" value="PDDEXK_1"/>
    <property type="match status" value="1"/>
</dbReference>
<evidence type="ECO:0000256" key="1">
    <source>
        <dbReference type="ARBA" id="ARBA00009922"/>
    </source>
</evidence>
<keyword evidence="3 15" id="KW-0547">Nucleotide-binding</keyword>
<keyword evidence="9" id="KW-0238">DNA-binding</keyword>
<name>A0A285NWU6_NATPI</name>
<evidence type="ECO:0000256" key="9">
    <source>
        <dbReference type="ARBA" id="ARBA00023125"/>
    </source>
</evidence>
<evidence type="ECO:0000256" key="16">
    <source>
        <dbReference type="SAM" id="MobiDB-lite"/>
    </source>
</evidence>
<evidence type="ECO:0000256" key="12">
    <source>
        <dbReference type="ARBA" id="ARBA00034617"/>
    </source>
</evidence>
<evidence type="ECO:0000256" key="4">
    <source>
        <dbReference type="ARBA" id="ARBA00022763"/>
    </source>
</evidence>
<evidence type="ECO:0000256" key="14">
    <source>
        <dbReference type="ARBA" id="ARBA00048988"/>
    </source>
</evidence>
<protein>
    <recommendedName>
        <fullName evidence="13">DNA 3'-5' helicase</fullName>
        <ecNumber evidence="13">5.6.2.4</ecNumber>
    </recommendedName>
</protein>
<comment type="catalytic activity">
    <reaction evidence="12">
        <text>Couples ATP hydrolysis with the unwinding of duplex DNA by translocating in the 3'-5' direction.</text>
        <dbReference type="EC" id="5.6.2.4"/>
    </reaction>
</comment>
<feature type="domain" description="UvrD-like helicase C-terminal" evidence="18">
    <location>
        <begin position="298"/>
        <end position="587"/>
    </location>
</feature>
<proteinExistence type="inferred from homology"/>
<evidence type="ECO:0000256" key="15">
    <source>
        <dbReference type="PROSITE-ProRule" id="PRU00560"/>
    </source>
</evidence>
<keyword evidence="2" id="KW-0540">Nuclease</keyword>
<keyword evidence="5 15" id="KW-0378">Hydrolase</keyword>
<dbReference type="InterPro" id="IPR000212">
    <property type="entry name" value="DNA_helicase_UvrD/REP"/>
</dbReference>
<dbReference type="RefSeq" id="WP_097008477.1">
    <property type="nucleotide sequence ID" value="NZ_OBEJ01000002.1"/>
</dbReference>
<reference evidence="19 20" key="1">
    <citation type="submission" date="2017-09" db="EMBL/GenBank/DDBJ databases">
        <authorList>
            <person name="Ehlers B."/>
            <person name="Leendertz F.H."/>
        </authorList>
    </citation>
    <scope>NUCLEOTIDE SEQUENCE [LARGE SCALE GENOMIC DNA]</scope>
    <source>
        <strain evidence="19 20">DSM 27208</strain>
    </source>
</reference>
<dbReference type="PROSITE" id="PS51217">
    <property type="entry name" value="UVRD_HELICASE_CTER"/>
    <property type="match status" value="1"/>
</dbReference>
<keyword evidence="6 15" id="KW-0347">Helicase</keyword>
<dbReference type="InterPro" id="IPR027417">
    <property type="entry name" value="P-loop_NTPase"/>
</dbReference>
<evidence type="ECO:0000256" key="2">
    <source>
        <dbReference type="ARBA" id="ARBA00022722"/>
    </source>
</evidence>
<dbReference type="SUPFAM" id="SSF52540">
    <property type="entry name" value="P-loop containing nucleoside triphosphate hydrolases"/>
    <property type="match status" value="1"/>
</dbReference>
<evidence type="ECO:0000256" key="8">
    <source>
        <dbReference type="ARBA" id="ARBA00022840"/>
    </source>
</evidence>
<dbReference type="EMBL" id="OBEJ01000002">
    <property type="protein sequence ID" value="SNZ12111.1"/>
    <property type="molecule type" value="Genomic_DNA"/>
</dbReference>
<dbReference type="InterPro" id="IPR014016">
    <property type="entry name" value="UvrD-like_ATP-bd"/>
</dbReference>
<dbReference type="GO" id="GO:0043138">
    <property type="term" value="F:3'-5' DNA helicase activity"/>
    <property type="evidence" value="ECO:0007669"/>
    <property type="project" value="UniProtKB-EC"/>
</dbReference>
<dbReference type="PANTHER" id="PTHR11070:SF2">
    <property type="entry name" value="ATP-DEPENDENT DNA HELICASE SRS2"/>
    <property type="match status" value="1"/>
</dbReference>
<keyword evidence="7" id="KW-0269">Exonuclease</keyword>
<evidence type="ECO:0000259" key="17">
    <source>
        <dbReference type="PROSITE" id="PS51198"/>
    </source>
</evidence>